<organism evidence="11 12">
    <name type="scientific">Paragonimus heterotremus</name>
    <dbReference type="NCBI Taxonomy" id="100268"/>
    <lineage>
        <taxon>Eukaryota</taxon>
        <taxon>Metazoa</taxon>
        <taxon>Spiralia</taxon>
        <taxon>Lophotrochozoa</taxon>
        <taxon>Platyhelminthes</taxon>
        <taxon>Trematoda</taxon>
        <taxon>Digenea</taxon>
        <taxon>Plagiorchiida</taxon>
        <taxon>Troglotremata</taxon>
        <taxon>Troglotrematidae</taxon>
        <taxon>Paragonimus</taxon>
    </lineage>
</organism>
<evidence type="ECO:0000256" key="7">
    <source>
        <dbReference type="ARBA" id="ARBA00023065"/>
    </source>
</evidence>
<evidence type="ECO:0000256" key="4">
    <source>
        <dbReference type="ARBA" id="ARBA00022568"/>
    </source>
</evidence>
<dbReference type="PANTHER" id="PTHR11878">
    <property type="entry name" value="SODIUM/CALCIUM EXCHANGER"/>
    <property type="match status" value="1"/>
</dbReference>
<keyword evidence="4" id="KW-0106">Calcium</keyword>
<reference evidence="11" key="1">
    <citation type="submission" date="2019-05" db="EMBL/GenBank/DDBJ databases">
        <title>Annotation for the trematode Paragonimus heterotremus.</title>
        <authorList>
            <person name="Choi Y.-J."/>
        </authorList>
    </citation>
    <scope>NUCLEOTIDE SEQUENCE</scope>
    <source>
        <strain evidence="11">LC</strain>
    </source>
</reference>
<dbReference type="InterPro" id="IPR051171">
    <property type="entry name" value="CaCA"/>
</dbReference>
<evidence type="ECO:0000313" key="12">
    <source>
        <dbReference type="Proteomes" id="UP000748531"/>
    </source>
</evidence>
<evidence type="ECO:0000256" key="8">
    <source>
        <dbReference type="ARBA" id="ARBA00023136"/>
    </source>
</evidence>
<feature type="transmembrane region" description="Helical" evidence="9">
    <location>
        <begin position="42"/>
        <end position="67"/>
    </location>
</feature>
<dbReference type="AlphaFoldDB" id="A0A8J4TM21"/>
<keyword evidence="2" id="KW-0813">Transport</keyword>
<dbReference type="GO" id="GO:0012505">
    <property type="term" value="C:endomembrane system"/>
    <property type="evidence" value="ECO:0007669"/>
    <property type="project" value="UniProtKB-SubCell"/>
</dbReference>
<dbReference type="InterPro" id="IPR004837">
    <property type="entry name" value="NaCa_Exmemb"/>
</dbReference>
<dbReference type="OrthoDB" id="418484at2759"/>
<keyword evidence="3" id="KW-0050">Antiport</keyword>
<feature type="transmembrane region" description="Helical" evidence="9">
    <location>
        <begin position="137"/>
        <end position="161"/>
    </location>
</feature>
<dbReference type="InterPro" id="IPR044880">
    <property type="entry name" value="NCX_ion-bd_dom_sf"/>
</dbReference>
<gene>
    <name evidence="11" type="ORF">PHET_01636</name>
</gene>
<feature type="transmembrane region" description="Helical" evidence="9">
    <location>
        <begin position="202"/>
        <end position="221"/>
    </location>
</feature>
<dbReference type="GO" id="GO:0030424">
    <property type="term" value="C:axon"/>
    <property type="evidence" value="ECO:0007669"/>
    <property type="project" value="TreeGrafter"/>
</dbReference>
<keyword evidence="8 9" id="KW-0472">Membrane</keyword>
<accession>A0A8J4TM21</accession>
<evidence type="ECO:0000256" key="2">
    <source>
        <dbReference type="ARBA" id="ARBA00022448"/>
    </source>
</evidence>
<dbReference type="GO" id="GO:0098794">
    <property type="term" value="C:postsynapse"/>
    <property type="evidence" value="ECO:0007669"/>
    <property type="project" value="TreeGrafter"/>
</dbReference>
<dbReference type="EMBL" id="LUCH01000512">
    <property type="protein sequence ID" value="KAF5404952.1"/>
    <property type="molecule type" value="Genomic_DNA"/>
</dbReference>
<dbReference type="PANTHER" id="PTHR11878:SF70">
    <property type="entry name" value="CALX-BETA DOMAIN-CONTAINING PROTEIN"/>
    <property type="match status" value="1"/>
</dbReference>
<protein>
    <recommendedName>
        <fullName evidence="10">Sodium/calcium exchanger membrane region domain-containing protein</fullName>
    </recommendedName>
</protein>
<comment type="subcellular location">
    <subcellularLocation>
        <location evidence="1">Endomembrane system</location>
        <topology evidence="1">Multi-pass membrane protein</topology>
    </subcellularLocation>
</comment>
<feature type="transmembrane region" description="Helical" evidence="9">
    <location>
        <begin position="173"/>
        <end position="196"/>
    </location>
</feature>
<evidence type="ECO:0000256" key="1">
    <source>
        <dbReference type="ARBA" id="ARBA00004127"/>
    </source>
</evidence>
<keyword evidence="12" id="KW-1185">Reference proteome</keyword>
<dbReference type="GO" id="GO:0098703">
    <property type="term" value="P:calcium ion import across plasma membrane"/>
    <property type="evidence" value="ECO:0007669"/>
    <property type="project" value="TreeGrafter"/>
</dbReference>
<dbReference type="GO" id="GO:0042383">
    <property type="term" value="C:sarcolemma"/>
    <property type="evidence" value="ECO:0007669"/>
    <property type="project" value="TreeGrafter"/>
</dbReference>
<keyword evidence="5 9" id="KW-0812">Transmembrane</keyword>
<feature type="domain" description="Sodium/calcium exchanger membrane region" evidence="10">
    <location>
        <begin position="46"/>
        <end position="220"/>
    </location>
</feature>
<proteinExistence type="predicted"/>
<keyword evidence="6 9" id="KW-1133">Transmembrane helix</keyword>
<keyword evidence="4" id="KW-0109">Calcium transport</keyword>
<evidence type="ECO:0000256" key="3">
    <source>
        <dbReference type="ARBA" id="ARBA00022449"/>
    </source>
</evidence>
<evidence type="ECO:0000256" key="6">
    <source>
        <dbReference type="ARBA" id="ARBA00022989"/>
    </source>
</evidence>
<evidence type="ECO:0000259" key="10">
    <source>
        <dbReference type="Pfam" id="PF01699"/>
    </source>
</evidence>
<dbReference type="GO" id="GO:0005432">
    <property type="term" value="F:calcium:sodium antiporter activity"/>
    <property type="evidence" value="ECO:0007669"/>
    <property type="project" value="TreeGrafter"/>
</dbReference>
<sequence>MLNYSETYTHAPVSTSLDEHIPLCPSWLSVPGFELWPSWIKIALNIVALAYLFVGIAVTSEIFMFSIERITSTRRKVRSYDVESGMHVEREVFIWNETVANLTLMALGSSAPEILLACIEAIRSINNPPVETPDSLGLFTIIGSAAFNLFVISGICILTITSPFTKKIEKFGVFLLTSFFSLLSYGWMLVITILISPEIIELWEAILTFMFFPLMVIFAYAQDKDWWIRQGINLNSGTEKVKTTENASKEDKDKGMIAGEDEKLEEPVGLNHPEEPKGSLTESPEIIHKFRQMAMNRLSRLSQYLRRMSNDHGTILPGNQNLGHVYFSMPTYAVYVGTHEIVCPVLFQRYSMNRAPKKPETARLTQLIRALDRKQFAPQRRLYMRITYLMEHSTWATSYVLVQQSQVFTLNMLLAVS</sequence>
<name>A0A8J4TM21_9TREM</name>
<evidence type="ECO:0000256" key="5">
    <source>
        <dbReference type="ARBA" id="ARBA00022692"/>
    </source>
</evidence>
<keyword evidence="7" id="KW-0406">Ion transport</keyword>
<dbReference type="Proteomes" id="UP000748531">
    <property type="component" value="Unassembled WGS sequence"/>
</dbReference>
<evidence type="ECO:0000313" key="11">
    <source>
        <dbReference type="EMBL" id="KAF5404952.1"/>
    </source>
</evidence>
<dbReference type="Pfam" id="PF01699">
    <property type="entry name" value="Na_Ca_ex"/>
    <property type="match status" value="1"/>
</dbReference>
<comment type="caution">
    <text evidence="11">The sequence shown here is derived from an EMBL/GenBank/DDBJ whole genome shotgun (WGS) entry which is preliminary data.</text>
</comment>
<dbReference type="Gene3D" id="1.20.1420.30">
    <property type="entry name" value="NCX, central ion-binding region"/>
    <property type="match status" value="1"/>
</dbReference>
<evidence type="ECO:0000256" key="9">
    <source>
        <dbReference type="SAM" id="Phobius"/>
    </source>
</evidence>